<dbReference type="Gene3D" id="3.40.190.10">
    <property type="entry name" value="Periplasmic binding protein-like II"/>
    <property type="match status" value="2"/>
</dbReference>
<gene>
    <name evidence="3" type="ORF">FHS87_001288</name>
</gene>
<evidence type="ECO:0000313" key="4">
    <source>
        <dbReference type="Proteomes" id="UP000580654"/>
    </source>
</evidence>
<dbReference type="PANTHER" id="PTHR35936">
    <property type="entry name" value="MEMBRANE-BOUND LYTIC MUREIN TRANSGLYCOSYLASE F"/>
    <property type="match status" value="1"/>
</dbReference>
<sequence length="277" mass="29567">MSITRRGLGAATLGTGLAAAFIRRAAANNLEKAKRAGELVVATEMHFAPFDFTEGGRQSGLNAELFAEFAKDIGVKVTFQDLPWPAVLPGLEAGRYDLVGGPATITRARAERYRFSVPVAEATVALLKSARDTSITKPQDIAGRQLGCATATAQLAQFQAFVATLPGSTPPIREYQSFSEAYADLAAGRVVAVANSLPNIAYVAKQRPNVFSVVQPPFGAKSYFGYIGRKDADSAPLMDALDATIVKMRNDGRLAALQTKWFGQSFETPDTVPPPQV</sequence>
<dbReference type="InterPro" id="IPR001638">
    <property type="entry name" value="Solute-binding_3/MltF_N"/>
</dbReference>
<comment type="caution">
    <text evidence="3">The sequence shown here is derived from an EMBL/GenBank/DDBJ whole genome shotgun (WGS) entry which is preliminary data.</text>
</comment>
<dbReference type="EMBL" id="JACIJD010000004">
    <property type="protein sequence ID" value="MBB5693262.1"/>
    <property type="molecule type" value="Genomic_DNA"/>
</dbReference>
<keyword evidence="4" id="KW-1185">Reference proteome</keyword>
<dbReference type="Proteomes" id="UP000580654">
    <property type="component" value="Unassembled WGS sequence"/>
</dbReference>
<accession>A0A840YFK4</accession>
<proteinExistence type="predicted"/>
<keyword evidence="1" id="KW-0732">Signal</keyword>
<dbReference type="AlphaFoldDB" id="A0A840YFK4"/>
<reference evidence="3 4" key="1">
    <citation type="submission" date="2020-08" db="EMBL/GenBank/DDBJ databases">
        <title>Genomic Encyclopedia of Type Strains, Phase IV (KMG-IV): sequencing the most valuable type-strain genomes for metagenomic binning, comparative biology and taxonomic classification.</title>
        <authorList>
            <person name="Goeker M."/>
        </authorList>
    </citation>
    <scope>NUCLEOTIDE SEQUENCE [LARGE SCALE GENOMIC DNA]</scope>
    <source>
        <strain evidence="3 4">DSM 25622</strain>
    </source>
</reference>
<evidence type="ECO:0000259" key="2">
    <source>
        <dbReference type="SMART" id="SM00062"/>
    </source>
</evidence>
<dbReference type="Pfam" id="PF00497">
    <property type="entry name" value="SBP_bac_3"/>
    <property type="match status" value="1"/>
</dbReference>
<feature type="domain" description="Solute-binding protein family 3/N-terminal" evidence="2">
    <location>
        <begin position="38"/>
        <end position="265"/>
    </location>
</feature>
<protein>
    <submittedName>
        <fullName evidence="3">Polar amino acid transport system substrate-binding protein</fullName>
    </submittedName>
</protein>
<evidence type="ECO:0000313" key="3">
    <source>
        <dbReference type="EMBL" id="MBB5693262.1"/>
    </source>
</evidence>
<dbReference type="SMART" id="SM00062">
    <property type="entry name" value="PBPb"/>
    <property type="match status" value="1"/>
</dbReference>
<dbReference type="PANTHER" id="PTHR35936:SF17">
    <property type="entry name" value="ARGININE-BINDING EXTRACELLULAR PROTEIN ARTP"/>
    <property type="match status" value="1"/>
</dbReference>
<evidence type="ECO:0000256" key="1">
    <source>
        <dbReference type="ARBA" id="ARBA00022729"/>
    </source>
</evidence>
<dbReference type="RefSeq" id="WP_184515060.1">
    <property type="nucleotide sequence ID" value="NZ_JACIJD010000004.1"/>
</dbReference>
<name>A0A840YFK4_9PROT</name>
<dbReference type="SUPFAM" id="SSF53850">
    <property type="entry name" value="Periplasmic binding protein-like II"/>
    <property type="match status" value="1"/>
</dbReference>
<organism evidence="3 4">
    <name type="scientific">Muricoccus pecuniae</name>
    <dbReference type="NCBI Taxonomy" id="693023"/>
    <lineage>
        <taxon>Bacteria</taxon>
        <taxon>Pseudomonadati</taxon>
        <taxon>Pseudomonadota</taxon>
        <taxon>Alphaproteobacteria</taxon>
        <taxon>Acetobacterales</taxon>
        <taxon>Roseomonadaceae</taxon>
        <taxon>Muricoccus</taxon>
    </lineage>
</organism>